<sequence length="466" mass="54708">MQEMQGKIFSDFEVPSTSDGSYVGRQRVTEETEKHFKMKFEQELEQINQRLKSSKAKVRLFCIGGGIQLRATLPLKPGDTHKQGRNRKQYFISLGIPANFDGLKTGEEEAYELGKLIARQTFTWNDKYLGIRASKNKGITFREFYDIFEKKYFETRKRTNKSEGTFYKYKTKFKKYFLNDEVISENSLRKIIIKIDRPAMRQEFIKLASIISNILEIEITFKDLALKVIKKKRDIPSDEKIIDTFNKFCEFTENSASFNKMTFDCCRRIKLIYALLVIYGLRPREIINQPDLDWLISSENKHSTFKVHESNKTGYREVFPFVPEWVELFDVKNIENIELLKKYSSNITDYKNLESKVSNIGHCFIRYSFDFKPYDLRHACAIRAHLQGIPIKAAADNLGHSVEMHTKVYQQWFGFENRIKAFSEAFQESNQVEKLKYEIIQLRQENAQLKLENTQLILAAKSNTNN</sequence>
<protein>
    <submittedName>
        <fullName evidence="4">HupL element site-specific recombinase XisC</fullName>
    </submittedName>
</protein>
<dbReference type="GO" id="GO:0006310">
    <property type="term" value="P:DNA recombination"/>
    <property type="evidence" value="ECO:0007669"/>
    <property type="project" value="UniProtKB-KW"/>
</dbReference>
<dbReference type="InterPro" id="IPR011010">
    <property type="entry name" value="DNA_brk_join_enz"/>
</dbReference>
<dbReference type="GO" id="GO:0015074">
    <property type="term" value="P:DNA integration"/>
    <property type="evidence" value="ECO:0007669"/>
    <property type="project" value="InterPro"/>
</dbReference>
<dbReference type="SUPFAM" id="SSF56349">
    <property type="entry name" value="DNA breaking-rejoining enzymes"/>
    <property type="match status" value="1"/>
</dbReference>
<dbReference type="EMBL" id="AP018227">
    <property type="protein sequence ID" value="BAY85930.1"/>
    <property type="molecule type" value="Genomic_DNA"/>
</dbReference>
<dbReference type="Gene3D" id="1.10.443.10">
    <property type="entry name" value="Intergrase catalytic core"/>
    <property type="match status" value="1"/>
</dbReference>
<dbReference type="InterPro" id="IPR002104">
    <property type="entry name" value="Integrase_catalytic"/>
</dbReference>
<gene>
    <name evidence="4" type="primary">xisC_6</name>
    <name evidence="4" type="ORF">NIES267_54360</name>
</gene>
<evidence type="ECO:0000259" key="3">
    <source>
        <dbReference type="PROSITE" id="PS51898"/>
    </source>
</evidence>
<name>A0A1Z4LXL4_9CYAN</name>
<dbReference type="PROSITE" id="PS51898">
    <property type="entry name" value="TYR_RECOMBINASE"/>
    <property type="match status" value="1"/>
</dbReference>
<keyword evidence="2" id="KW-0175">Coiled coil</keyword>
<evidence type="ECO:0000313" key="4">
    <source>
        <dbReference type="EMBL" id="BAY85930.1"/>
    </source>
</evidence>
<dbReference type="AlphaFoldDB" id="A0A1Z4LXL4"/>
<keyword evidence="1" id="KW-0233">DNA recombination</keyword>
<evidence type="ECO:0000313" key="5">
    <source>
        <dbReference type="Proteomes" id="UP000218418"/>
    </source>
</evidence>
<organism evidence="4 5">
    <name type="scientific">Calothrix parasitica NIES-267</name>
    <dbReference type="NCBI Taxonomy" id="1973488"/>
    <lineage>
        <taxon>Bacteria</taxon>
        <taxon>Bacillati</taxon>
        <taxon>Cyanobacteriota</taxon>
        <taxon>Cyanophyceae</taxon>
        <taxon>Nostocales</taxon>
        <taxon>Calotrichaceae</taxon>
        <taxon>Calothrix</taxon>
    </lineage>
</organism>
<proteinExistence type="predicted"/>
<dbReference type="OrthoDB" id="421803at2"/>
<feature type="domain" description="Tyr recombinase" evidence="3">
    <location>
        <begin position="231"/>
        <end position="423"/>
    </location>
</feature>
<accession>A0A1Z4LXL4</accession>
<evidence type="ECO:0000256" key="1">
    <source>
        <dbReference type="ARBA" id="ARBA00023172"/>
    </source>
</evidence>
<dbReference type="Proteomes" id="UP000218418">
    <property type="component" value="Chromosome"/>
</dbReference>
<reference evidence="4 5" key="1">
    <citation type="submission" date="2017-06" db="EMBL/GenBank/DDBJ databases">
        <title>Genome sequencing of cyanobaciteial culture collection at National Institute for Environmental Studies (NIES).</title>
        <authorList>
            <person name="Hirose Y."/>
            <person name="Shimura Y."/>
            <person name="Fujisawa T."/>
            <person name="Nakamura Y."/>
            <person name="Kawachi M."/>
        </authorList>
    </citation>
    <scope>NUCLEOTIDE SEQUENCE [LARGE SCALE GENOMIC DNA]</scope>
    <source>
        <strain evidence="4 5">NIES-267</strain>
    </source>
</reference>
<feature type="coiled-coil region" evidence="2">
    <location>
        <begin position="432"/>
        <end position="459"/>
    </location>
</feature>
<keyword evidence="5" id="KW-1185">Reference proteome</keyword>
<dbReference type="InterPro" id="IPR013762">
    <property type="entry name" value="Integrase-like_cat_sf"/>
</dbReference>
<dbReference type="GO" id="GO:0003677">
    <property type="term" value="F:DNA binding"/>
    <property type="evidence" value="ECO:0007669"/>
    <property type="project" value="InterPro"/>
</dbReference>
<evidence type="ECO:0000256" key="2">
    <source>
        <dbReference type="SAM" id="Coils"/>
    </source>
</evidence>